<dbReference type="Gene3D" id="3.40.50.620">
    <property type="entry name" value="HUPs"/>
    <property type="match status" value="2"/>
</dbReference>
<comment type="caution">
    <text evidence="5">The sequence shown here is derived from an EMBL/GenBank/DDBJ whole genome shotgun (WGS) entry which is preliminary data.</text>
</comment>
<keyword evidence="6" id="KW-1185">Reference proteome</keyword>
<reference evidence="6" key="1">
    <citation type="journal article" date="2019" name="Int. J. Syst. Evol. Microbiol.">
        <title>The Global Catalogue of Microorganisms (GCM) 10K type strain sequencing project: providing services to taxonomists for standard genome sequencing and annotation.</title>
        <authorList>
            <consortium name="The Broad Institute Genomics Platform"/>
            <consortium name="The Broad Institute Genome Sequencing Center for Infectious Disease"/>
            <person name="Wu L."/>
            <person name="Ma J."/>
        </authorList>
    </citation>
    <scope>NUCLEOTIDE SEQUENCE [LARGE SCALE GENOMIC DNA]</scope>
    <source>
        <strain evidence="6">JCM 17688</strain>
    </source>
</reference>
<accession>A0ABP8JYI1</accession>
<sequence length="293" mass="30235">MTDPHVLVGVDGSAAALKAVTWAAAEAYRRSMPLLLVGVADGGAYGPLLGASDNSLAQIDAADGAALSAAEERVSKHYPSVTTTTVQWTGSPAAELIHLSRDAYLTVLGANGIGGFSATILGTVAMALVTNGHSPVAVIRGGEHDVVPRTGPVVVGVDAGGSSEAAIAWAFDEASRRGATLTAVHAWTAYPDAYSQSLALASGIDWQAEAIEEQAVFAERLVGWREKYPDVPVRPVLRPGRAAEALLDHTAGAQLVVVGSRGHGDVTGVFFGSVSRALIHHARCPVLVARNHD</sequence>
<dbReference type="Pfam" id="PF00582">
    <property type="entry name" value="Usp"/>
    <property type="match status" value="2"/>
</dbReference>
<dbReference type="InterPro" id="IPR014729">
    <property type="entry name" value="Rossmann-like_a/b/a_fold"/>
</dbReference>
<dbReference type="PANTHER" id="PTHR46268">
    <property type="entry name" value="STRESS RESPONSE PROTEIN NHAX"/>
    <property type="match status" value="1"/>
</dbReference>
<dbReference type="PANTHER" id="PTHR46268:SF27">
    <property type="entry name" value="UNIVERSAL STRESS PROTEIN RV2623"/>
    <property type="match status" value="1"/>
</dbReference>
<evidence type="ECO:0000259" key="4">
    <source>
        <dbReference type="Pfam" id="PF00582"/>
    </source>
</evidence>
<feature type="domain" description="UspA" evidence="4">
    <location>
        <begin position="152"/>
        <end position="290"/>
    </location>
</feature>
<dbReference type="SUPFAM" id="SSF52402">
    <property type="entry name" value="Adenine nucleotide alpha hydrolases-like"/>
    <property type="match status" value="2"/>
</dbReference>
<evidence type="ECO:0000256" key="1">
    <source>
        <dbReference type="ARBA" id="ARBA00008791"/>
    </source>
</evidence>
<proteinExistence type="inferred from homology"/>
<evidence type="ECO:0000256" key="2">
    <source>
        <dbReference type="ARBA" id="ARBA00022741"/>
    </source>
</evidence>
<protein>
    <submittedName>
        <fullName evidence="5">Universal stress protein</fullName>
    </submittedName>
</protein>
<organism evidence="5 6">
    <name type="scientific">Tsukamurella soli</name>
    <dbReference type="NCBI Taxonomy" id="644556"/>
    <lineage>
        <taxon>Bacteria</taxon>
        <taxon>Bacillati</taxon>
        <taxon>Actinomycetota</taxon>
        <taxon>Actinomycetes</taxon>
        <taxon>Mycobacteriales</taxon>
        <taxon>Tsukamurellaceae</taxon>
        <taxon>Tsukamurella</taxon>
    </lineage>
</organism>
<feature type="domain" description="UspA" evidence="4">
    <location>
        <begin position="5"/>
        <end position="140"/>
    </location>
</feature>
<dbReference type="EMBL" id="BAABFR010000057">
    <property type="protein sequence ID" value="GAA4397663.1"/>
    <property type="molecule type" value="Genomic_DNA"/>
</dbReference>
<dbReference type="PRINTS" id="PR01438">
    <property type="entry name" value="UNVRSLSTRESS"/>
</dbReference>
<dbReference type="InterPro" id="IPR006015">
    <property type="entry name" value="Universal_stress_UspA"/>
</dbReference>
<dbReference type="InterPro" id="IPR006016">
    <property type="entry name" value="UspA"/>
</dbReference>
<comment type="similarity">
    <text evidence="1">Belongs to the universal stress protein A family.</text>
</comment>
<name>A0ABP8JYI1_9ACTN</name>
<dbReference type="RefSeq" id="WP_344997992.1">
    <property type="nucleotide sequence ID" value="NZ_BAABFR010000057.1"/>
</dbReference>
<keyword evidence="2" id="KW-0547">Nucleotide-binding</keyword>
<evidence type="ECO:0000313" key="6">
    <source>
        <dbReference type="Proteomes" id="UP001500635"/>
    </source>
</evidence>
<evidence type="ECO:0000313" key="5">
    <source>
        <dbReference type="EMBL" id="GAA4397663.1"/>
    </source>
</evidence>
<keyword evidence="3" id="KW-0067">ATP-binding</keyword>
<gene>
    <name evidence="5" type="ORF">GCM10023147_33190</name>
</gene>
<evidence type="ECO:0000256" key="3">
    <source>
        <dbReference type="ARBA" id="ARBA00022840"/>
    </source>
</evidence>
<dbReference type="Proteomes" id="UP001500635">
    <property type="component" value="Unassembled WGS sequence"/>
</dbReference>